<feature type="domain" description="Phosphatidic acid phosphatase type 2/haloperoxidase" evidence="2">
    <location>
        <begin position="85"/>
        <end position="194"/>
    </location>
</feature>
<dbReference type="EMBL" id="CP001022">
    <property type="protein sequence ID" value="ACB61486.1"/>
    <property type="molecule type" value="Genomic_DNA"/>
</dbReference>
<dbReference type="CDD" id="cd03392">
    <property type="entry name" value="PAP2_like_2"/>
    <property type="match status" value="1"/>
</dbReference>
<dbReference type="AlphaFoldDB" id="B1YJA5"/>
<feature type="transmembrane region" description="Helical" evidence="1">
    <location>
        <begin position="125"/>
        <end position="145"/>
    </location>
</feature>
<evidence type="ECO:0000313" key="4">
    <source>
        <dbReference type="Proteomes" id="UP000001681"/>
    </source>
</evidence>
<name>B1YJA5_EXIS2</name>
<dbReference type="SMART" id="SM00014">
    <property type="entry name" value="acidPPc"/>
    <property type="match status" value="1"/>
</dbReference>
<gene>
    <name evidence="3" type="ordered locus">Exig_2034</name>
</gene>
<accession>B1YJA5</accession>
<dbReference type="OrthoDB" id="9789113at2"/>
<feature type="transmembrane region" description="Helical" evidence="1">
    <location>
        <begin position="52"/>
        <end position="77"/>
    </location>
</feature>
<keyword evidence="1" id="KW-0472">Membrane</keyword>
<organism evidence="3 4">
    <name type="scientific">Exiguobacterium sibiricum (strain DSM 17290 / CCUG 55495 / CIP 109462 / JCM 13490 / 255-15)</name>
    <dbReference type="NCBI Taxonomy" id="262543"/>
    <lineage>
        <taxon>Bacteria</taxon>
        <taxon>Bacillati</taxon>
        <taxon>Bacillota</taxon>
        <taxon>Bacilli</taxon>
        <taxon>Bacillales</taxon>
        <taxon>Bacillales Family XII. Incertae Sedis</taxon>
        <taxon>Exiguobacterium</taxon>
    </lineage>
</organism>
<keyword evidence="1" id="KW-1133">Transmembrane helix</keyword>
<keyword evidence="1" id="KW-0812">Transmembrane</keyword>
<sequence length="211" mass="23414">MKLNRKALVVSGIAFIIFIGIAISIRLTGYFLFDAQLSNRMSKQVPADYVSWFTQLGSGVGAVTMTVLLTAISYYLWRDRVGSIWYLSNFLAVAVLNQVAKVIFVRDRPSLNELVGGVGYSFPSGHSSMAFAVYGGFLILSWRFLNRSGKVILGIFLSLLILAMGSSRIILNVHYFSDVVGGFCFAAFILCLSYAFISPRRKQKETHHVTT</sequence>
<dbReference type="Pfam" id="PF01569">
    <property type="entry name" value="PAP2"/>
    <property type="match status" value="1"/>
</dbReference>
<reference evidence="4" key="3">
    <citation type="submission" date="2008-04" db="EMBL/GenBank/DDBJ databases">
        <title>Complete sequence of chromosome of Exiguobacterium sibiricum 255-15.</title>
        <authorList>
            <consortium name="US DOE Joint Genome Institute"/>
            <person name="Copeland A."/>
            <person name="Lucas S."/>
            <person name="Lapidus A."/>
            <person name="Glavina del Rio T."/>
            <person name="Dalin E."/>
            <person name="Tice H."/>
            <person name="Bruce D."/>
            <person name="Goodwin L."/>
            <person name="Pitluck S."/>
            <person name="Kiss H."/>
            <person name="Chertkov O."/>
            <person name="Monk C."/>
            <person name="Brettin T."/>
            <person name="Detter J.C."/>
            <person name="Han C."/>
            <person name="Kuske C.R."/>
            <person name="Schmutz J."/>
            <person name="Larimer F."/>
            <person name="Land M."/>
            <person name="Hauser L."/>
            <person name="Kyrpides N."/>
            <person name="Mikhailova N."/>
            <person name="Vishnivetskaya T."/>
            <person name="Rodrigues D.F."/>
            <person name="Gilichinsky D."/>
            <person name="Tiedje J."/>
            <person name="Richardson P."/>
        </authorList>
    </citation>
    <scope>NUCLEOTIDE SEQUENCE [LARGE SCALE GENOMIC DNA]</scope>
    <source>
        <strain evidence="4">DSM 17290 / CIP 109462 / JCM 13490 / 255-15</strain>
    </source>
</reference>
<dbReference type="PANTHER" id="PTHR14969">
    <property type="entry name" value="SPHINGOSINE-1-PHOSPHATE PHOSPHOHYDROLASE"/>
    <property type="match status" value="1"/>
</dbReference>
<dbReference type="eggNOG" id="COG0671">
    <property type="taxonomic scope" value="Bacteria"/>
</dbReference>
<keyword evidence="4" id="KW-1185">Reference proteome</keyword>
<dbReference type="HOGENOM" id="CLU_072573_3_3_9"/>
<feature type="transmembrane region" description="Helical" evidence="1">
    <location>
        <begin position="179"/>
        <end position="197"/>
    </location>
</feature>
<dbReference type="InterPro" id="IPR036938">
    <property type="entry name" value="PAP2/HPO_sf"/>
</dbReference>
<evidence type="ECO:0000259" key="2">
    <source>
        <dbReference type="SMART" id="SM00014"/>
    </source>
</evidence>
<reference evidence="3 4" key="1">
    <citation type="journal article" date="2006" name="Extremophiles">
        <title>Characterization of Exiguobacterium isolates from the Siberian permafrost. Description of Exiguobacterium sibiricum sp. nov.</title>
        <authorList>
            <person name="Rodrigues D.F."/>
            <person name="Goris J."/>
            <person name="Vishnivetskaya T."/>
            <person name="Gilichinsky D."/>
            <person name="Thomashow M.F."/>
            <person name="Tiedje J.M."/>
        </authorList>
    </citation>
    <scope>NUCLEOTIDE SEQUENCE [LARGE SCALE GENOMIC DNA]</scope>
    <source>
        <strain evidence="4">DSM 17290 / CIP 109462 / JCM 13490 / 255-15</strain>
    </source>
</reference>
<dbReference type="RefSeq" id="WP_012370904.1">
    <property type="nucleotide sequence ID" value="NC_010556.1"/>
</dbReference>
<feature type="transmembrane region" description="Helical" evidence="1">
    <location>
        <begin position="7"/>
        <end position="32"/>
    </location>
</feature>
<dbReference type="Gene3D" id="1.20.144.10">
    <property type="entry name" value="Phosphatidic acid phosphatase type 2/haloperoxidase"/>
    <property type="match status" value="2"/>
</dbReference>
<dbReference type="PANTHER" id="PTHR14969:SF13">
    <property type="entry name" value="AT30094P"/>
    <property type="match status" value="1"/>
</dbReference>
<proteinExistence type="predicted"/>
<dbReference type="STRING" id="262543.Exig_2034"/>
<dbReference type="Proteomes" id="UP000001681">
    <property type="component" value="Chromosome"/>
</dbReference>
<feature type="transmembrane region" description="Helical" evidence="1">
    <location>
        <begin position="84"/>
        <end position="105"/>
    </location>
</feature>
<dbReference type="InterPro" id="IPR000326">
    <property type="entry name" value="PAP2/HPO"/>
</dbReference>
<dbReference type="KEGG" id="esi:Exig_2034"/>
<protein>
    <submittedName>
        <fullName evidence="3">Phosphoesterase PA-phosphatase related</fullName>
    </submittedName>
</protein>
<feature type="transmembrane region" description="Helical" evidence="1">
    <location>
        <begin position="152"/>
        <end position="173"/>
    </location>
</feature>
<dbReference type="SUPFAM" id="SSF48317">
    <property type="entry name" value="Acid phosphatase/Vanadium-dependent haloperoxidase"/>
    <property type="match status" value="1"/>
</dbReference>
<evidence type="ECO:0000256" key="1">
    <source>
        <dbReference type="SAM" id="Phobius"/>
    </source>
</evidence>
<evidence type="ECO:0000313" key="3">
    <source>
        <dbReference type="EMBL" id="ACB61486.1"/>
    </source>
</evidence>
<reference evidence="3 4" key="2">
    <citation type="journal article" date="2008" name="BMC Genomics">
        <title>Architecture of thermal adaptation in an Exiguobacterium sibiricum strain isolated from 3 million year old permafrost: a genome and transcriptome approach.</title>
        <authorList>
            <person name="Rodrigues D.F."/>
            <person name="Ivanova N."/>
            <person name="He Z."/>
            <person name="Huebner M."/>
            <person name="Zhou J."/>
            <person name="Tiedje J.M."/>
        </authorList>
    </citation>
    <scope>NUCLEOTIDE SEQUENCE [LARGE SCALE GENOMIC DNA]</scope>
    <source>
        <strain evidence="4">DSM 17290 / CIP 109462 / JCM 13490 / 255-15</strain>
    </source>
</reference>